<dbReference type="InterPro" id="IPR029526">
    <property type="entry name" value="PGBD"/>
</dbReference>
<reference evidence="3 4" key="2">
    <citation type="submission" date="2021-10" db="EMBL/GenBank/DDBJ databases">
        <authorList>
            <person name="Piombo E."/>
        </authorList>
    </citation>
    <scope>NUCLEOTIDE SEQUENCE [LARGE SCALE GENOMIC DNA]</scope>
</reference>
<dbReference type="Pfam" id="PF13843">
    <property type="entry name" value="DDE_Tnp_1_7"/>
    <property type="match status" value="1"/>
</dbReference>
<protein>
    <recommendedName>
        <fullName evidence="2">PiggyBac transposable element-derived protein domain-containing protein</fullName>
    </recommendedName>
</protein>
<dbReference type="Proteomes" id="UP000775872">
    <property type="component" value="Unassembled WGS sequence"/>
</dbReference>
<feature type="transmembrane region" description="Helical" evidence="1">
    <location>
        <begin position="71"/>
        <end position="93"/>
    </location>
</feature>
<dbReference type="EMBL" id="CABFOC020000061">
    <property type="protein sequence ID" value="CAH0055796.1"/>
    <property type="molecule type" value="Genomic_DNA"/>
</dbReference>
<evidence type="ECO:0000313" key="3">
    <source>
        <dbReference type="EMBL" id="CAH0055796.1"/>
    </source>
</evidence>
<gene>
    <name evidence="3" type="ORF">CSOL1703_00018053</name>
</gene>
<accession>A0A9N9ZHU5</accession>
<keyword evidence="1" id="KW-0812">Transmembrane</keyword>
<comment type="caution">
    <text evidence="3">The sequence shown here is derived from an EMBL/GenBank/DDBJ whole genome shotgun (WGS) entry which is preliminary data.</text>
</comment>
<evidence type="ECO:0000313" key="4">
    <source>
        <dbReference type="Proteomes" id="UP000775872"/>
    </source>
</evidence>
<keyword evidence="1" id="KW-1133">Transmembrane helix</keyword>
<proteinExistence type="predicted"/>
<evidence type="ECO:0000256" key="1">
    <source>
        <dbReference type="SAM" id="Phobius"/>
    </source>
</evidence>
<sequence length="144" mass="16595">MDMDRNMELVEDFWRVPEGGRHVPSHEIIKYMTYNRFVLVKGRLRIDEQGTIHSGVPDPYDKVSDWANHRMAAAMAAVIVGTFVAVEEAMVLFEGRSKQKVTIKTKPTPTRLKVWLLGAYGYILQWIWHSPGAKWDPVSVERQL</sequence>
<keyword evidence="4" id="KW-1185">Reference proteome</keyword>
<keyword evidence="1" id="KW-0472">Membrane</keyword>
<name>A0A9N9ZHU5_9HYPO</name>
<feature type="transmembrane region" description="Helical" evidence="1">
    <location>
        <begin position="114"/>
        <end position="131"/>
    </location>
</feature>
<dbReference type="OrthoDB" id="5096864at2759"/>
<organism evidence="3 4">
    <name type="scientific">Clonostachys solani</name>
    <dbReference type="NCBI Taxonomy" id="160281"/>
    <lineage>
        <taxon>Eukaryota</taxon>
        <taxon>Fungi</taxon>
        <taxon>Dikarya</taxon>
        <taxon>Ascomycota</taxon>
        <taxon>Pezizomycotina</taxon>
        <taxon>Sordariomycetes</taxon>
        <taxon>Hypocreomycetidae</taxon>
        <taxon>Hypocreales</taxon>
        <taxon>Bionectriaceae</taxon>
        <taxon>Clonostachys</taxon>
    </lineage>
</organism>
<dbReference type="AlphaFoldDB" id="A0A9N9ZHU5"/>
<reference evidence="4" key="1">
    <citation type="submission" date="2019-06" db="EMBL/GenBank/DDBJ databases">
        <authorList>
            <person name="Broberg M."/>
        </authorList>
    </citation>
    <scope>NUCLEOTIDE SEQUENCE [LARGE SCALE GENOMIC DNA]</scope>
</reference>
<feature type="domain" description="PiggyBac transposable element-derived protein" evidence="2">
    <location>
        <begin position="7"/>
        <end position="137"/>
    </location>
</feature>
<evidence type="ECO:0000259" key="2">
    <source>
        <dbReference type="Pfam" id="PF13843"/>
    </source>
</evidence>